<gene>
    <name evidence="1" type="ORF">A3K51_01770</name>
</gene>
<sequence length="146" mass="16664">MTTESLQPESNENQNEMQKIAGEAHQTTEDVFKFLAEQINQVSDSEIREDVANNIGQWNSGARETFGLMLQGLQELRSNPDRWEQAQERALQNKEVILQNQQLVPLALLTSQMKDSKRASQYFQRAMKDLGIPAGVIFRGQLKEDK</sequence>
<dbReference type="AlphaFoldDB" id="A0A1F4NQK1"/>
<dbReference type="EMBL" id="METD01000001">
    <property type="protein sequence ID" value="OGB73558.1"/>
    <property type="molecule type" value="Genomic_DNA"/>
</dbReference>
<name>A0A1F4NQK1_UNCK3</name>
<accession>A0A1F4NQK1</accession>
<evidence type="ECO:0000313" key="1">
    <source>
        <dbReference type="EMBL" id="OGB73558.1"/>
    </source>
</evidence>
<dbReference type="Proteomes" id="UP000178085">
    <property type="component" value="Unassembled WGS sequence"/>
</dbReference>
<reference evidence="1 2" key="1">
    <citation type="journal article" date="2016" name="Nat. Commun.">
        <title>Thousands of microbial genomes shed light on interconnected biogeochemical processes in an aquifer system.</title>
        <authorList>
            <person name="Anantharaman K."/>
            <person name="Brown C.T."/>
            <person name="Hug L.A."/>
            <person name="Sharon I."/>
            <person name="Castelle C.J."/>
            <person name="Probst A.J."/>
            <person name="Thomas B.C."/>
            <person name="Singh A."/>
            <person name="Wilkins M.J."/>
            <person name="Karaoz U."/>
            <person name="Brodie E.L."/>
            <person name="Williams K.H."/>
            <person name="Hubbard S.S."/>
            <person name="Banfield J.F."/>
        </authorList>
    </citation>
    <scope>NUCLEOTIDE SEQUENCE [LARGE SCALE GENOMIC DNA]</scope>
</reference>
<protein>
    <submittedName>
        <fullName evidence="1">Uncharacterized protein</fullName>
    </submittedName>
</protein>
<comment type="caution">
    <text evidence="1">The sequence shown here is derived from an EMBL/GenBank/DDBJ whole genome shotgun (WGS) entry which is preliminary data.</text>
</comment>
<evidence type="ECO:0000313" key="2">
    <source>
        <dbReference type="Proteomes" id="UP000178085"/>
    </source>
</evidence>
<organism evidence="1 2">
    <name type="scientific">candidate division Kazan bacterium RIFCSPLOWO2_01_FULL_45_19</name>
    <dbReference type="NCBI Taxonomy" id="1798538"/>
    <lineage>
        <taxon>Bacteria</taxon>
        <taxon>Bacteria division Kazan-3B-28</taxon>
    </lineage>
</organism>
<proteinExistence type="predicted"/>